<dbReference type="OrthoDB" id="6614653at2759"/>
<dbReference type="EMBL" id="LVCJ01000055">
    <property type="protein sequence ID" value="OAL32890.1"/>
    <property type="molecule type" value="Genomic_DNA"/>
</dbReference>
<dbReference type="InterPro" id="IPR000873">
    <property type="entry name" value="AMP-dep_synth/lig_dom"/>
</dbReference>
<dbReference type="GO" id="GO:0031956">
    <property type="term" value="F:medium-chain fatty acid-CoA ligase activity"/>
    <property type="evidence" value="ECO:0007669"/>
    <property type="project" value="UniProtKB-EC"/>
</dbReference>
<feature type="domain" description="AMP-binding enzyme C-terminal" evidence="8">
    <location>
        <begin position="482"/>
        <end position="569"/>
    </location>
</feature>
<dbReference type="Pfam" id="PF00501">
    <property type="entry name" value="AMP-binding"/>
    <property type="match status" value="1"/>
</dbReference>
<evidence type="ECO:0000256" key="4">
    <source>
        <dbReference type="ARBA" id="ARBA00022840"/>
    </source>
</evidence>
<dbReference type="EC" id="6.2.1.2" evidence="5"/>
<dbReference type="GO" id="GO:0005524">
    <property type="term" value="F:ATP binding"/>
    <property type="evidence" value="ECO:0007669"/>
    <property type="project" value="UniProtKB-KW"/>
</dbReference>
<dbReference type="InterPro" id="IPR042099">
    <property type="entry name" value="ANL_N_sf"/>
</dbReference>
<dbReference type="FunFam" id="3.30.300.30:FF:000005">
    <property type="entry name" value="Acyl-coenzyme A synthetase ACSM5, mitochondrial"/>
    <property type="match status" value="1"/>
</dbReference>
<dbReference type="GeneID" id="34591092"/>
<dbReference type="PANTHER" id="PTHR43605">
    <property type="entry name" value="ACYL-COENZYME A SYNTHETASE"/>
    <property type="match status" value="1"/>
</dbReference>
<evidence type="ECO:0000256" key="3">
    <source>
        <dbReference type="ARBA" id="ARBA00022741"/>
    </source>
</evidence>
<evidence type="ECO:0000313" key="10">
    <source>
        <dbReference type="Proteomes" id="UP000185904"/>
    </source>
</evidence>
<dbReference type="InterPro" id="IPR051087">
    <property type="entry name" value="Mitochondrial_ACSM"/>
</dbReference>
<dbReference type="Pfam" id="PF13193">
    <property type="entry name" value="AMP-binding_C"/>
    <property type="match status" value="1"/>
</dbReference>
<dbReference type="InterPro" id="IPR020845">
    <property type="entry name" value="AMP-binding_CS"/>
</dbReference>
<dbReference type="GO" id="GO:0006633">
    <property type="term" value="P:fatty acid biosynthetic process"/>
    <property type="evidence" value="ECO:0007669"/>
    <property type="project" value="TreeGrafter"/>
</dbReference>
<keyword evidence="10" id="KW-1185">Reference proteome</keyword>
<accession>A0A178CSQ9</accession>
<evidence type="ECO:0000313" key="9">
    <source>
        <dbReference type="EMBL" id="OAL32890.1"/>
    </source>
</evidence>
<dbReference type="GO" id="GO:0006637">
    <property type="term" value="P:acyl-CoA metabolic process"/>
    <property type="evidence" value="ECO:0007669"/>
    <property type="project" value="TreeGrafter"/>
</dbReference>
<organism evidence="9 10">
    <name type="scientific">Fonsecaea nubica</name>
    <dbReference type="NCBI Taxonomy" id="856822"/>
    <lineage>
        <taxon>Eukaryota</taxon>
        <taxon>Fungi</taxon>
        <taxon>Dikarya</taxon>
        <taxon>Ascomycota</taxon>
        <taxon>Pezizomycotina</taxon>
        <taxon>Eurotiomycetes</taxon>
        <taxon>Chaetothyriomycetidae</taxon>
        <taxon>Chaetothyriales</taxon>
        <taxon>Herpotrichiellaceae</taxon>
        <taxon>Fonsecaea</taxon>
    </lineage>
</organism>
<dbReference type="Gene3D" id="3.30.300.30">
    <property type="match status" value="1"/>
</dbReference>
<feature type="domain" description="AMP-dependent synthetase/ligase" evidence="7">
    <location>
        <begin position="25"/>
        <end position="396"/>
    </location>
</feature>
<dbReference type="AlphaFoldDB" id="A0A178CSQ9"/>
<evidence type="ECO:0000256" key="2">
    <source>
        <dbReference type="ARBA" id="ARBA00022598"/>
    </source>
</evidence>
<evidence type="ECO:0000256" key="1">
    <source>
        <dbReference type="ARBA" id="ARBA00006432"/>
    </source>
</evidence>
<evidence type="ECO:0000256" key="5">
    <source>
        <dbReference type="ARBA" id="ARBA00039009"/>
    </source>
</evidence>
<dbReference type="InterPro" id="IPR025110">
    <property type="entry name" value="AMP-bd_C"/>
</dbReference>
<dbReference type="PROSITE" id="PS00455">
    <property type="entry name" value="AMP_BINDING"/>
    <property type="match status" value="1"/>
</dbReference>
<evidence type="ECO:0000259" key="7">
    <source>
        <dbReference type="Pfam" id="PF00501"/>
    </source>
</evidence>
<protein>
    <recommendedName>
        <fullName evidence="5">medium-chain acyl-CoA ligase</fullName>
        <ecNumber evidence="5">6.2.1.2</ecNumber>
    </recommendedName>
</protein>
<dbReference type="PANTHER" id="PTHR43605:SF10">
    <property type="entry name" value="ACYL-COA SYNTHETASE MEDIUM CHAIN FAMILY MEMBER 3"/>
    <property type="match status" value="1"/>
</dbReference>
<keyword evidence="4" id="KW-0067">ATP-binding</keyword>
<comment type="catalytic activity">
    <reaction evidence="6">
        <text>a medium-chain fatty acid + ATP + CoA = a medium-chain fatty acyl-CoA + AMP + diphosphate</text>
        <dbReference type="Rhea" id="RHEA:48340"/>
        <dbReference type="ChEBI" id="CHEBI:30616"/>
        <dbReference type="ChEBI" id="CHEBI:33019"/>
        <dbReference type="ChEBI" id="CHEBI:57287"/>
        <dbReference type="ChEBI" id="CHEBI:59558"/>
        <dbReference type="ChEBI" id="CHEBI:90546"/>
        <dbReference type="ChEBI" id="CHEBI:456215"/>
        <dbReference type="EC" id="6.2.1.2"/>
    </reaction>
    <physiologicalReaction direction="left-to-right" evidence="6">
        <dbReference type="Rhea" id="RHEA:48341"/>
    </physiologicalReaction>
</comment>
<dbReference type="InterPro" id="IPR045851">
    <property type="entry name" value="AMP-bd_C_sf"/>
</dbReference>
<name>A0A178CSQ9_9EURO</name>
<dbReference type="Proteomes" id="UP000185904">
    <property type="component" value="Unassembled WGS sequence"/>
</dbReference>
<keyword evidence="2" id="KW-0436">Ligase</keyword>
<keyword evidence="3" id="KW-0547">Nucleotide-binding</keyword>
<sequence length="597" mass="65917">MASLPAPLTSTAEHFNFATDVVDKWAHIDPNLRAMLWTTAGPRGNSPPRTFTYRYFRDQSHRAAHLLRDLGVQCGDRLMIVSNRVPAWWEESHLDSYNTSDAAIRSGVVLCPCTVLATPKDIEYRVQASQCTIFVGNRSTISAFLGVRSRCPSVRVILQVDGEPHEDAVQYRQALEQTSLQDFIGPKTTWSDPCIIYFTSGTTGLPKMVLHNQVSYPLAHASTGKYWLDLDQSKVFWTLAEQGWAKAGWSWFATWNMGATLFIQDDRGAFSPQSLIDTLAEYDITTLCAPPTAYRQLVTPDMQAYFAQRRPRALQHCVSAGEPLNPEAVNVWKAMSGIEIKDAYGQTETTMAAGNFVGVKVKLGSMGKATPGVPLDVIDEQGNIAPDNTEGDLAVKVVDEHGRRTKGVYDGYISKDGQVSRATRVSSSSSSSLSSRSRPGKYAAEWHITGDRAYRDADRYLWFVGRSDDVINSSGYRIGPFEVESVLKQHPAVLESAVVASPDANRGEVVKAFIVPTQDYRDRAFAPETAASLIRAIQDFCKKEAAPYKYPRKIQFVEPAFLPKTTSGKIQRGVLRRMENAAAAAKTMRGSHGGAKL</sequence>
<evidence type="ECO:0000256" key="6">
    <source>
        <dbReference type="ARBA" id="ARBA00048477"/>
    </source>
</evidence>
<gene>
    <name evidence="9" type="ORF">AYO20_07681</name>
</gene>
<reference evidence="9 10" key="1">
    <citation type="submission" date="2016-03" db="EMBL/GenBank/DDBJ databases">
        <title>The draft genome sequence of Fonsecaea nubica causative agent of cutaneous subcutaneous infection in human host.</title>
        <authorList>
            <person name="Costa F."/>
            <person name="Sybren D.H."/>
            <person name="Raittz R.T."/>
            <person name="Weiss V.A."/>
            <person name="Leao A.C."/>
            <person name="Gomes R."/>
            <person name="De Souza E.M."/>
            <person name="Pedrosa F.O."/>
            <person name="Steffens M.B."/>
            <person name="Bombassaro A."/>
            <person name="Tadra-Sfeir M.Z."/>
            <person name="Moreno L.F."/>
            <person name="Najafzadeh M.J."/>
            <person name="Felipe M.S."/>
            <person name="Teixeira M."/>
            <person name="Sun J."/>
            <person name="Xi L."/>
            <person name="Castro M.A."/>
            <person name="Vicente V.A."/>
        </authorList>
    </citation>
    <scope>NUCLEOTIDE SEQUENCE [LARGE SCALE GENOMIC DNA]</scope>
    <source>
        <strain evidence="9 10">CBS 269.64</strain>
    </source>
</reference>
<dbReference type="SUPFAM" id="SSF56801">
    <property type="entry name" value="Acetyl-CoA synthetase-like"/>
    <property type="match status" value="1"/>
</dbReference>
<dbReference type="RefSeq" id="XP_022498056.1">
    <property type="nucleotide sequence ID" value="XM_022645966.1"/>
</dbReference>
<dbReference type="Gene3D" id="3.40.50.12780">
    <property type="entry name" value="N-terminal domain of ligase-like"/>
    <property type="match status" value="1"/>
</dbReference>
<dbReference type="GO" id="GO:0004321">
    <property type="term" value="F:fatty-acyl-CoA synthase activity"/>
    <property type="evidence" value="ECO:0007669"/>
    <property type="project" value="TreeGrafter"/>
</dbReference>
<comment type="similarity">
    <text evidence="1">Belongs to the ATP-dependent AMP-binding enzyme family.</text>
</comment>
<comment type="caution">
    <text evidence="9">The sequence shown here is derived from an EMBL/GenBank/DDBJ whole genome shotgun (WGS) entry which is preliminary data.</text>
</comment>
<proteinExistence type="inferred from homology"/>
<evidence type="ECO:0000259" key="8">
    <source>
        <dbReference type="Pfam" id="PF13193"/>
    </source>
</evidence>